<dbReference type="EMBL" id="QTPM01000001">
    <property type="protein sequence ID" value="RQY99747.1"/>
    <property type="molecule type" value="Genomic_DNA"/>
</dbReference>
<dbReference type="EMBL" id="VZOK01000002">
    <property type="protein sequence ID" value="KAB0641257.1"/>
    <property type="molecule type" value="Genomic_DNA"/>
</dbReference>
<dbReference type="PANTHER" id="PTHR38598:SF1">
    <property type="entry name" value="INNER MEMBRANE PROTEIN YJCH"/>
    <property type="match status" value="1"/>
</dbReference>
<dbReference type="GO" id="GO:0005886">
    <property type="term" value="C:plasma membrane"/>
    <property type="evidence" value="ECO:0007669"/>
    <property type="project" value="TreeGrafter"/>
</dbReference>
<sequence>MELNASAVSRIRAHATFRELAARRARLSWSLIAGVLGAYFALAACVAFRPGLLRAPVAAGHVTTVGVVAAIAVIVVGWAFTWLYVWRANGKFERLNDALLGEVTK</sequence>
<protein>
    <submittedName>
        <fullName evidence="2">DUF485 domain-containing protein</fullName>
    </submittedName>
</protein>
<feature type="transmembrane region" description="Helical" evidence="1">
    <location>
        <begin position="27"/>
        <end position="49"/>
    </location>
</feature>
<keyword evidence="4" id="KW-1185">Reference proteome</keyword>
<dbReference type="Proteomes" id="UP000473470">
    <property type="component" value="Unassembled WGS sequence"/>
</dbReference>
<dbReference type="InterPro" id="IPR007436">
    <property type="entry name" value="DUF485"/>
</dbReference>
<feature type="transmembrane region" description="Helical" evidence="1">
    <location>
        <begin position="61"/>
        <end position="85"/>
    </location>
</feature>
<dbReference type="GeneID" id="93056523"/>
<keyword evidence="1" id="KW-0812">Transmembrane</keyword>
<dbReference type="AlphaFoldDB" id="A0A3N7UYC9"/>
<dbReference type="InterPro" id="IPR052959">
    <property type="entry name" value="Inner_membrane_assoc"/>
</dbReference>
<dbReference type="RefSeq" id="WP_059884304.1">
    <property type="nucleotide sequence ID" value="NZ_CABVPM010000003.1"/>
</dbReference>
<dbReference type="Pfam" id="PF04341">
    <property type="entry name" value="DUF485"/>
    <property type="match status" value="1"/>
</dbReference>
<keyword evidence="1" id="KW-0472">Membrane</keyword>
<evidence type="ECO:0000313" key="2">
    <source>
        <dbReference type="EMBL" id="KAB0641257.1"/>
    </source>
</evidence>
<organism evidence="2 5">
    <name type="scientific">Burkholderia stagnalis</name>
    <dbReference type="NCBI Taxonomy" id="1503054"/>
    <lineage>
        <taxon>Bacteria</taxon>
        <taxon>Pseudomonadati</taxon>
        <taxon>Pseudomonadota</taxon>
        <taxon>Betaproteobacteria</taxon>
        <taxon>Burkholderiales</taxon>
        <taxon>Burkholderiaceae</taxon>
        <taxon>Burkholderia</taxon>
        <taxon>Burkholderia cepacia complex</taxon>
    </lineage>
</organism>
<comment type="caution">
    <text evidence="2">The sequence shown here is derived from an EMBL/GenBank/DDBJ whole genome shotgun (WGS) entry which is preliminary data.</text>
</comment>
<proteinExistence type="predicted"/>
<evidence type="ECO:0000313" key="4">
    <source>
        <dbReference type="Proteomes" id="UP000281098"/>
    </source>
</evidence>
<evidence type="ECO:0000313" key="3">
    <source>
        <dbReference type="EMBL" id="RQY99747.1"/>
    </source>
</evidence>
<dbReference type="PANTHER" id="PTHR38598">
    <property type="entry name" value="INNER MEMBRANE PROTEIN YJCH"/>
    <property type="match status" value="1"/>
</dbReference>
<evidence type="ECO:0000256" key="1">
    <source>
        <dbReference type="SAM" id="Phobius"/>
    </source>
</evidence>
<gene>
    <name evidence="3" type="ORF">DF017_00790</name>
    <name evidence="2" type="ORF">F7R25_01715</name>
</gene>
<name>A0A3N7UYC9_9BURK</name>
<accession>A0A3N7UYC9</accession>
<evidence type="ECO:0000313" key="5">
    <source>
        <dbReference type="Proteomes" id="UP000473470"/>
    </source>
</evidence>
<keyword evidence="1" id="KW-1133">Transmembrane helix</keyword>
<reference evidence="2 5" key="2">
    <citation type="submission" date="2019-09" db="EMBL/GenBank/DDBJ databases">
        <title>Draft genome sequences of 48 bacterial type strains from the CCUG.</title>
        <authorList>
            <person name="Tunovic T."/>
            <person name="Pineiro-Iglesias B."/>
            <person name="Unosson C."/>
            <person name="Inganas E."/>
            <person name="Ohlen M."/>
            <person name="Cardew S."/>
            <person name="Jensie-Markopoulos S."/>
            <person name="Salva-Serra F."/>
            <person name="Jaen-Luchoro D."/>
            <person name="Karlsson R."/>
            <person name="Svensson-Stadler L."/>
            <person name="Chun J."/>
            <person name="Moore E."/>
        </authorList>
    </citation>
    <scope>NUCLEOTIDE SEQUENCE [LARGE SCALE GENOMIC DNA]</scope>
    <source>
        <strain evidence="2 5">CCUG 65686</strain>
    </source>
</reference>
<dbReference type="Proteomes" id="UP000281098">
    <property type="component" value="Unassembled WGS sequence"/>
</dbReference>
<reference evidence="3 4" key="1">
    <citation type="submission" date="2018-08" db="EMBL/GenBank/DDBJ databases">
        <title>Comparative analysis of Burkholderia isolates from Puerto Rico.</title>
        <authorList>
            <person name="Hall C."/>
            <person name="Sahl J."/>
            <person name="Wagner D."/>
        </authorList>
    </citation>
    <scope>NUCLEOTIDE SEQUENCE [LARGE SCALE GENOMIC DNA]</scope>
    <source>
        <strain evidence="3 4">Bp8966</strain>
    </source>
</reference>